<organism evidence="2 3">
    <name type="scientific">Ophiobolus disseminans</name>
    <dbReference type="NCBI Taxonomy" id="1469910"/>
    <lineage>
        <taxon>Eukaryota</taxon>
        <taxon>Fungi</taxon>
        <taxon>Dikarya</taxon>
        <taxon>Ascomycota</taxon>
        <taxon>Pezizomycotina</taxon>
        <taxon>Dothideomycetes</taxon>
        <taxon>Pleosporomycetidae</taxon>
        <taxon>Pleosporales</taxon>
        <taxon>Pleosporineae</taxon>
        <taxon>Phaeosphaeriaceae</taxon>
        <taxon>Ophiobolus</taxon>
    </lineage>
</organism>
<reference evidence="2" key="1">
    <citation type="journal article" date="2020" name="Stud. Mycol.">
        <title>101 Dothideomycetes genomes: a test case for predicting lifestyles and emergence of pathogens.</title>
        <authorList>
            <person name="Haridas S."/>
            <person name="Albert R."/>
            <person name="Binder M."/>
            <person name="Bloem J."/>
            <person name="Labutti K."/>
            <person name="Salamov A."/>
            <person name="Andreopoulos B."/>
            <person name="Baker S."/>
            <person name="Barry K."/>
            <person name="Bills G."/>
            <person name="Bluhm B."/>
            <person name="Cannon C."/>
            <person name="Castanera R."/>
            <person name="Culley D."/>
            <person name="Daum C."/>
            <person name="Ezra D."/>
            <person name="Gonzalez J."/>
            <person name="Henrissat B."/>
            <person name="Kuo A."/>
            <person name="Liang C."/>
            <person name="Lipzen A."/>
            <person name="Lutzoni F."/>
            <person name="Magnuson J."/>
            <person name="Mondo S."/>
            <person name="Nolan M."/>
            <person name="Ohm R."/>
            <person name="Pangilinan J."/>
            <person name="Park H.-J."/>
            <person name="Ramirez L."/>
            <person name="Alfaro M."/>
            <person name="Sun H."/>
            <person name="Tritt A."/>
            <person name="Yoshinaga Y."/>
            <person name="Zwiers L.-H."/>
            <person name="Turgeon B."/>
            <person name="Goodwin S."/>
            <person name="Spatafora J."/>
            <person name="Crous P."/>
            <person name="Grigoriev I."/>
        </authorList>
    </citation>
    <scope>NUCLEOTIDE SEQUENCE</scope>
    <source>
        <strain evidence="2">CBS 113818</strain>
    </source>
</reference>
<evidence type="ECO:0000313" key="2">
    <source>
        <dbReference type="EMBL" id="KAF2826340.1"/>
    </source>
</evidence>
<keyword evidence="3" id="KW-1185">Reference proteome</keyword>
<keyword evidence="1" id="KW-0732">Signal</keyword>
<feature type="chain" id="PRO_5025519217" evidence="1">
    <location>
        <begin position="25"/>
        <end position="196"/>
    </location>
</feature>
<accession>A0A6A6ZZ56</accession>
<protein>
    <submittedName>
        <fullName evidence="2">Uncharacterized protein</fullName>
    </submittedName>
</protein>
<evidence type="ECO:0000313" key="3">
    <source>
        <dbReference type="Proteomes" id="UP000799424"/>
    </source>
</evidence>
<dbReference type="EMBL" id="MU006226">
    <property type="protein sequence ID" value="KAF2826340.1"/>
    <property type="molecule type" value="Genomic_DNA"/>
</dbReference>
<dbReference type="Proteomes" id="UP000799424">
    <property type="component" value="Unassembled WGS sequence"/>
</dbReference>
<name>A0A6A6ZZ56_9PLEO</name>
<sequence length="196" mass="21785">MRRTNLLFTAINISLLASLYQIFAKRGSLHSSIPSTCPNYTYATCRSLFHTRRQCVPVIFPRDDTCVQGNALPGKGYVCPRPDFSGPDKCIHFTSTGAPQSIGPISADIACFTPEIIVRKKNFVFNCVNRTGYEEVFTVLGLRMRMRMRRSVAWFVTVYIIRGNELPVGSGGTWAVIRLSLIAVGCLAQRRPVACS</sequence>
<evidence type="ECO:0000256" key="1">
    <source>
        <dbReference type="SAM" id="SignalP"/>
    </source>
</evidence>
<proteinExistence type="predicted"/>
<dbReference type="AlphaFoldDB" id="A0A6A6ZZ56"/>
<feature type="signal peptide" evidence="1">
    <location>
        <begin position="1"/>
        <end position="24"/>
    </location>
</feature>
<gene>
    <name evidence="2" type="ORF">CC86DRAFT_455862</name>
</gene>